<proteinExistence type="predicted"/>
<name>A0ACC1D3U3_9NEOP</name>
<accession>A0ACC1D3U3</accession>
<gene>
    <name evidence="1" type="ORF">K1T71_006268</name>
</gene>
<comment type="caution">
    <text evidence="1">The sequence shown here is derived from an EMBL/GenBank/DDBJ whole genome shotgun (WGS) entry which is preliminary data.</text>
</comment>
<dbReference type="Proteomes" id="UP000824533">
    <property type="component" value="Linkage Group LG10"/>
</dbReference>
<keyword evidence="2" id="KW-1185">Reference proteome</keyword>
<evidence type="ECO:0000313" key="1">
    <source>
        <dbReference type="EMBL" id="KAJ0178445.1"/>
    </source>
</evidence>
<organism evidence="1 2">
    <name type="scientific">Dendrolimus kikuchii</name>
    <dbReference type="NCBI Taxonomy" id="765133"/>
    <lineage>
        <taxon>Eukaryota</taxon>
        <taxon>Metazoa</taxon>
        <taxon>Ecdysozoa</taxon>
        <taxon>Arthropoda</taxon>
        <taxon>Hexapoda</taxon>
        <taxon>Insecta</taxon>
        <taxon>Pterygota</taxon>
        <taxon>Neoptera</taxon>
        <taxon>Endopterygota</taxon>
        <taxon>Lepidoptera</taxon>
        <taxon>Glossata</taxon>
        <taxon>Ditrysia</taxon>
        <taxon>Bombycoidea</taxon>
        <taxon>Lasiocampidae</taxon>
        <taxon>Dendrolimus</taxon>
    </lineage>
</organism>
<sequence length="77" mass="8721">MEDLKKLRAARGYVKSALNTYTLRAYQLDRDARMDPTVPDFLSYLDNRALALESAESPSSSEQTSGHDKSYECQRST</sequence>
<protein>
    <submittedName>
        <fullName evidence="1">Uncharacterized protein</fullName>
    </submittedName>
</protein>
<reference evidence="1 2" key="1">
    <citation type="journal article" date="2021" name="Front. Genet.">
        <title>Chromosome-Level Genome Assembly Reveals Significant Gene Expansion in the Toll and IMD Signaling Pathways of Dendrolimus kikuchii.</title>
        <authorList>
            <person name="Zhou J."/>
            <person name="Wu P."/>
            <person name="Xiong Z."/>
            <person name="Liu N."/>
            <person name="Zhao N."/>
            <person name="Ji M."/>
            <person name="Qiu Y."/>
            <person name="Yang B."/>
        </authorList>
    </citation>
    <scope>NUCLEOTIDE SEQUENCE [LARGE SCALE GENOMIC DNA]</scope>
    <source>
        <strain evidence="1">Ann1</strain>
    </source>
</reference>
<dbReference type="EMBL" id="CM034396">
    <property type="protein sequence ID" value="KAJ0178445.1"/>
    <property type="molecule type" value="Genomic_DNA"/>
</dbReference>
<evidence type="ECO:0000313" key="2">
    <source>
        <dbReference type="Proteomes" id="UP000824533"/>
    </source>
</evidence>